<name>A0AAE0VS77_9BIVA</name>
<dbReference type="InterPro" id="IPR002343">
    <property type="entry name" value="Hud_Sxl_RNA"/>
</dbReference>
<dbReference type="GO" id="GO:1990904">
    <property type="term" value="C:ribonucleoprotein complex"/>
    <property type="evidence" value="ECO:0007669"/>
    <property type="project" value="InterPro"/>
</dbReference>
<reference evidence="5" key="1">
    <citation type="journal article" date="2021" name="Genome Biol. Evol.">
        <title>A High-Quality Reference Genome for a Parasitic Bivalve with Doubly Uniparental Inheritance (Bivalvia: Unionida).</title>
        <authorList>
            <person name="Smith C.H."/>
        </authorList>
    </citation>
    <scope>NUCLEOTIDE SEQUENCE</scope>
    <source>
        <strain evidence="5">CHS0354</strain>
    </source>
</reference>
<dbReference type="InterPro" id="IPR035979">
    <property type="entry name" value="RBD_domain_sf"/>
</dbReference>
<accession>A0AAE0VS77</accession>
<dbReference type="GO" id="GO:0005634">
    <property type="term" value="C:nucleus"/>
    <property type="evidence" value="ECO:0007669"/>
    <property type="project" value="TreeGrafter"/>
</dbReference>
<keyword evidence="2 3" id="KW-0694">RNA-binding</keyword>
<keyword evidence="6" id="KW-1185">Reference proteome</keyword>
<dbReference type="Gene3D" id="3.30.70.330">
    <property type="match status" value="3"/>
</dbReference>
<keyword evidence="1" id="KW-0677">Repeat</keyword>
<dbReference type="GO" id="GO:0003729">
    <property type="term" value="F:mRNA binding"/>
    <property type="evidence" value="ECO:0007669"/>
    <property type="project" value="TreeGrafter"/>
</dbReference>
<evidence type="ECO:0000259" key="4">
    <source>
        <dbReference type="PROSITE" id="PS50102"/>
    </source>
</evidence>
<dbReference type="Proteomes" id="UP001195483">
    <property type="component" value="Unassembled WGS sequence"/>
</dbReference>
<reference evidence="5" key="3">
    <citation type="submission" date="2023-05" db="EMBL/GenBank/DDBJ databases">
        <authorList>
            <person name="Smith C.H."/>
        </authorList>
    </citation>
    <scope>NUCLEOTIDE SEQUENCE</scope>
    <source>
        <strain evidence="5">CHS0354</strain>
        <tissue evidence="5">Mantle</tissue>
    </source>
</reference>
<dbReference type="PANTHER" id="PTHR48025">
    <property type="entry name" value="OS02G0815200 PROTEIN"/>
    <property type="match status" value="1"/>
</dbReference>
<gene>
    <name evidence="5" type="ORF">CHS0354_016888</name>
</gene>
<dbReference type="PANTHER" id="PTHR48025:SF1">
    <property type="entry name" value="RRM DOMAIN-CONTAINING PROTEIN"/>
    <property type="match status" value="1"/>
</dbReference>
<dbReference type="PRINTS" id="PR00961">
    <property type="entry name" value="HUDSXLRNA"/>
</dbReference>
<evidence type="ECO:0000256" key="3">
    <source>
        <dbReference type="PROSITE-ProRule" id="PRU00176"/>
    </source>
</evidence>
<dbReference type="InterPro" id="IPR050502">
    <property type="entry name" value="Euk_RNA-bind_prot"/>
</dbReference>
<proteinExistence type="predicted"/>
<comment type="caution">
    <text evidence="5">The sequence shown here is derived from an EMBL/GenBank/DDBJ whole genome shotgun (WGS) entry which is preliminary data.</text>
</comment>
<dbReference type="PROSITE" id="PS50102">
    <property type="entry name" value="RRM"/>
    <property type="match status" value="3"/>
</dbReference>
<dbReference type="InterPro" id="IPR000504">
    <property type="entry name" value="RRM_dom"/>
</dbReference>
<organism evidence="5 6">
    <name type="scientific">Potamilus streckersoni</name>
    <dbReference type="NCBI Taxonomy" id="2493646"/>
    <lineage>
        <taxon>Eukaryota</taxon>
        <taxon>Metazoa</taxon>
        <taxon>Spiralia</taxon>
        <taxon>Lophotrochozoa</taxon>
        <taxon>Mollusca</taxon>
        <taxon>Bivalvia</taxon>
        <taxon>Autobranchia</taxon>
        <taxon>Heteroconchia</taxon>
        <taxon>Palaeoheterodonta</taxon>
        <taxon>Unionida</taxon>
        <taxon>Unionoidea</taxon>
        <taxon>Unionidae</taxon>
        <taxon>Ambleminae</taxon>
        <taxon>Lampsilini</taxon>
        <taxon>Potamilus</taxon>
    </lineage>
</organism>
<dbReference type="GO" id="GO:0009967">
    <property type="term" value="P:positive regulation of signal transduction"/>
    <property type="evidence" value="ECO:0007669"/>
    <property type="project" value="UniProtKB-ARBA"/>
</dbReference>
<dbReference type="EMBL" id="JAEAOA010001035">
    <property type="protein sequence ID" value="KAK3587192.1"/>
    <property type="molecule type" value="Genomic_DNA"/>
</dbReference>
<feature type="domain" description="RRM" evidence="4">
    <location>
        <begin position="103"/>
        <end position="183"/>
    </location>
</feature>
<dbReference type="AlphaFoldDB" id="A0AAE0VS77"/>
<dbReference type="SMART" id="SM00360">
    <property type="entry name" value="RRM"/>
    <property type="match status" value="3"/>
</dbReference>
<feature type="domain" description="RRM" evidence="4">
    <location>
        <begin position="18"/>
        <end position="96"/>
    </location>
</feature>
<dbReference type="InterPro" id="IPR012677">
    <property type="entry name" value="Nucleotide-bd_a/b_plait_sf"/>
</dbReference>
<dbReference type="GO" id="GO:0005737">
    <property type="term" value="C:cytoplasm"/>
    <property type="evidence" value="ECO:0007669"/>
    <property type="project" value="UniProtKB-ARBA"/>
</dbReference>
<dbReference type="GO" id="GO:0010629">
    <property type="term" value="P:negative regulation of gene expression"/>
    <property type="evidence" value="ECO:0007669"/>
    <property type="project" value="UniProtKB-ARBA"/>
</dbReference>
<protein>
    <recommendedName>
        <fullName evidence="4">RRM domain-containing protein</fullName>
    </recommendedName>
</protein>
<evidence type="ECO:0000313" key="5">
    <source>
        <dbReference type="EMBL" id="KAK3587192.1"/>
    </source>
</evidence>
<evidence type="ECO:0000313" key="6">
    <source>
        <dbReference type="Proteomes" id="UP001195483"/>
    </source>
</evidence>
<sequence length="364" mass="41934">MENKTEFIKVDTEGENKKNLIVNYLPQTLADDDFFSLFQNIGPVKKAKIVRDKVTGYSYGFGFVEFVHDIDAQRAVESLNGMHLENKRIKVAYSREGGDVKGANLYIRNLPKNFTEENLKQLFSKYGSIIQSRVLTDNQTKESKCIAFVLFDKKSHAEVAMKELDNTCLTGSTTRLQIKFADDSSRKVRPPPGSHHQSYQRFSHDYYYGHYPPDYYSTHYAQDSYPSRYSSNPYSPRYSQDHYPSRYDSFDKNYNNSPYTRPNGQHWVPNGSKSNYIEGNHEGGEAATLFVYNIGSNTTERELWDLFSGYRTVQKCNVIWDSQKNQCKGYGFVTFGSWGEASLAIKEMHGYYYKNGPLSVSFKK</sequence>
<dbReference type="SUPFAM" id="SSF54928">
    <property type="entry name" value="RNA-binding domain, RBD"/>
    <property type="match status" value="2"/>
</dbReference>
<feature type="domain" description="RRM" evidence="4">
    <location>
        <begin position="287"/>
        <end position="364"/>
    </location>
</feature>
<dbReference type="Pfam" id="PF00076">
    <property type="entry name" value="RRM_1"/>
    <property type="match status" value="3"/>
</dbReference>
<dbReference type="FunFam" id="3.30.70.330:FF:000383">
    <property type="entry name" value="Sex lethal, isoform D"/>
    <property type="match status" value="1"/>
</dbReference>
<evidence type="ECO:0000256" key="1">
    <source>
        <dbReference type="ARBA" id="ARBA00022737"/>
    </source>
</evidence>
<reference evidence="5" key="2">
    <citation type="journal article" date="2021" name="Genome Biol. Evol.">
        <title>Developing a high-quality reference genome for a parasitic bivalve with doubly uniparental inheritance (Bivalvia: Unionida).</title>
        <authorList>
            <person name="Smith C.H."/>
        </authorList>
    </citation>
    <scope>NUCLEOTIDE SEQUENCE</scope>
    <source>
        <strain evidence="5">CHS0354</strain>
        <tissue evidence="5">Mantle</tissue>
    </source>
</reference>
<evidence type="ECO:0000256" key="2">
    <source>
        <dbReference type="ARBA" id="ARBA00022884"/>
    </source>
</evidence>